<gene>
    <name evidence="9" type="ORF">DPM12_05360</name>
</gene>
<evidence type="ECO:0000313" key="10">
    <source>
        <dbReference type="Proteomes" id="UP000250462"/>
    </source>
</evidence>
<dbReference type="Proteomes" id="UP000250462">
    <property type="component" value="Unassembled WGS sequence"/>
</dbReference>
<evidence type="ECO:0000256" key="7">
    <source>
        <dbReference type="RuleBase" id="RU363032"/>
    </source>
</evidence>
<evidence type="ECO:0000259" key="8">
    <source>
        <dbReference type="PROSITE" id="PS50928"/>
    </source>
</evidence>
<evidence type="ECO:0000256" key="3">
    <source>
        <dbReference type="ARBA" id="ARBA00022475"/>
    </source>
</evidence>
<feature type="transmembrane region" description="Helical" evidence="7">
    <location>
        <begin position="12"/>
        <end position="32"/>
    </location>
</feature>
<dbReference type="OrthoDB" id="2063054at2"/>
<comment type="caution">
    <text evidence="9">The sequence shown here is derived from an EMBL/GenBank/DDBJ whole genome shotgun (WGS) entry which is preliminary data.</text>
</comment>
<evidence type="ECO:0000256" key="5">
    <source>
        <dbReference type="ARBA" id="ARBA00022989"/>
    </source>
</evidence>
<comment type="similarity">
    <text evidence="7">Belongs to the binding-protein-dependent transport system permease family.</text>
</comment>
<dbReference type="InterPro" id="IPR000515">
    <property type="entry name" value="MetI-like"/>
</dbReference>
<dbReference type="GO" id="GO:0055085">
    <property type="term" value="P:transmembrane transport"/>
    <property type="evidence" value="ECO:0007669"/>
    <property type="project" value="InterPro"/>
</dbReference>
<proteinExistence type="inferred from homology"/>
<sequence>MQRHLGWMGKPLYYATLIFGAAMMVVPFLWMFSTSLKVESDVFQFPPEWLPDPARPENYPDALTIAPFARYLANSAFVTITDTVFSLTVCAMAGYAFARFHFRFRNTIFIAVLATMMVPVHVELIPQFILMRGLGWIDTFQALIVPSIFWPFGIFLLRQFFMTVPKELEDAARMDGAGHLRILFGLMVPLSLPAMAALGIFKFMFTWNSLIAPLIFLTSREKFTVTLGLATFQGQYETQWALLMAATVVALVPIITVFLIGQRYFIQGVALSGLKR</sequence>
<dbReference type="Pfam" id="PF00528">
    <property type="entry name" value="BPD_transp_1"/>
    <property type="match status" value="1"/>
</dbReference>
<feature type="transmembrane region" description="Helical" evidence="7">
    <location>
        <begin position="109"/>
        <end position="130"/>
    </location>
</feature>
<evidence type="ECO:0000256" key="6">
    <source>
        <dbReference type="ARBA" id="ARBA00023136"/>
    </source>
</evidence>
<protein>
    <submittedName>
        <fullName evidence="9">Carbohydrate ABC transporter permease</fullName>
    </submittedName>
</protein>
<reference evidence="9 10" key="1">
    <citation type="submission" date="2018-06" db="EMBL/GenBank/DDBJ databases">
        <title>Phytoactinopolyspora halophila sp. nov., a novel halophilic actinomycete isolated from a saline soil in China.</title>
        <authorList>
            <person name="Tang S.-K."/>
        </authorList>
    </citation>
    <scope>NUCLEOTIDE SEQUENCE [LARGE SCALE GENOMIC DNA]</scope>
    <source>
        <strain evidence="9 10">YIM 96934</strain>
    </source>
</reference>
<feature type="transmembrane region" description="Helical" evidence="7">
    <location>
        <begin position="142"/>
        <end position="161"/>
    </location>
</feature>
<dbReference type="GO" id="GO:0005886">
    <property type="term" value="C:plasma membrane"/>
    <property type="evidence" value="ECO:0007669"/>
    <property type="project" value="UniProtKB-SubCell"/>
</dbReference>
<dbReference type="Gene3D" id="1.10.3720.10">
    <property type="entry name" value="MetI-like"/>
    <property type="match status" value="1"/>
</dbReference>
<feature type="transmembrane region" description="Helical" evidence="7">
    <location>
        <begin position="182"/>
        <end position="205"/>
    </location>
</feature>
<evidence type="ECO:0000256" key="1">
    <source>
        <dbReference type="ARBA" id="ARBA00004651"/>
    </source>
</evidence>
<organism evidence="9 10">
    <name type="scientific">Phytoactinopolyspora halophila</name>
    <dbReference type="NCBI Taxonomy" id="1981511"/>
    <lineage>
        <taxon>Bacteria</taxon>
        <taxon>Bacillati</taxon>
        <taxon>Actinomycetota</taxon>
        <taxon>Actinomycetes</taxon>
        <taxon>Jiangellales</taxon>
        <taxon>Jiangellaceae</taxon>
        <taxon>Phytoactinopolyspora</taxon>
    </lineage>
</organism>
<evidence type="ECO:0000256" key="2">
    <source>
        <dbReference type="ARBA" id="ARBA00022448"/>
    </source>
</evidence>
<dbReference type="InterPro" id="IPR035906">
    <property type="entry name" value="MetI-like_sf"/>
</dbReference>
<keyword evidence="5 7" id="KW-1133">Transmembrane helix</keyword>
<keyword evidence="6 7" id="KW-0472">Membrane</keyword>
<feature type="domain" description="ABC transmembrane type-1" evidence="8">
    <location>
        <begin position="72"/>
        <end position="261"/>
    </location>
</feature>
<comment type="subcellular location">
    <subcellularLocation>
        <location evidence="1 7">Cell membrane</location>
        <topology evidence="1 7">Multi-pass membrane protein</topology>
    </subcellularLocation>
</comment>
<keyword evidence="10" id="KW-1185">Reference proteome</keyword>
<keyword evidence="3" id="KW-1003">Cell membrane</keyword>
<name>A0A329R0I2_9ACTN</name>
<dbReference type="PANTHER" id="PTHR43744:SF12">
    <property type="entry name" value="ABC TRANSPORTER PERMEASE PROTEIN MG189-RELATED"/>
    <property type="match status" value="1"/>
</dbReference>
<evidence type="ECO:0000313" key="9">
    <source>
        <dbReference type="EMBL" id="RAW17666.1"/>
    </source>
</evidence>
<keyword evidence="4 7" id="KW-0812">Transmembrane</keyword>
<dbReference type="PROSITE" id="PS50928">
    <property type="entry name" value="ABC_TM1"/>
    <property type="match status" value="1"/>
</dbReference>
<dbReference type="AlphaFoldDB" id="A0A329R0I2"/>
<dbReference type="SUPFAM" id="SSF161098">
    <property type="entry name" value="MetI-like"/>
    <property type="match status" value="1"/>
</dbReference>
<keyword evidence="2 7" id="KW-0813">Transport</keyword>
<evidence type="ECO:0000256" key="4">
    <source>
        <dbReference type="ARBA" id="ARBA00022692"/>
    </source>
</evidence>
<dbReference type="CDD" id="cd06261">
    <property type="entry name" value="TM_PBP2"/>
    <property type="match status" value="1"/>
</dbReference>
<dbReference type="EMBL" id="QMIG01000003">
    <property type="protein sequence ID" value="RAW17666.1"/>
    <property type="molecule type" value="Genomic_DNA"/>
</dbReference>
<accession>A0A329R0I2</accession>
<feature type="transmembrane region" description="Helical" evidence="7">
    <location>
        <begin position="76"/>
        <end position="97"/>
    </location>
</feature>
<dbReference type="PANTHER" id="PTHR43744">
    <property type="entry name" value="ABC TRANSPORTER PERMEASE PROTEIN MG189-RELATED-RELATED"/>
    <property type="match status" value="1"/>
</dbReference>
<feature type="transmembrane region" description="Helical" evidence="7">
    <location>
        <begin position="240"/>
        <end position="266"/>
    </location>
</feature>